<dbReference type="EMBL" id="JXXN02004162">
    <property type="protein sequence ID" value="THD20824.1"/>
    <property type="molecule type" value="Genomic_DNA"/>
</dbReference>
<name>A0A4E0R3C5_FASHE</name>
<feature type="compositionally biased region" description="Low complexity" evidence="1">
    <location>
        <begin position="89"/>
        <end position="99"/>
    </location>
</feature>
<dbReference type="PANTHER" id="PTHR24413">
    <property type="entry name" value="SPECKLE-TYPE POZ PROTEIN"/>
    <property type="match status" value="1"/>
</dbReference>
<organism evidence="3 4">
    <name type="scientific">Fasciola hepatica</name>
    <name type="common">Liver fluke</name>
    <dbReference type="NCBI Taxonomy" id="6192"/>
    <lineage>
        <taxon>Eukaryota</taxon>
        <taxon>Metazoa</taxon>
        <taxon>Spiralia</taxon>
        <taxon>Lophotrochozoa</taxon>
        <taxon>Platyhelminthes</taxon>
        <taxon>Trematoda</taxon>
        <taxon>Digenea</taxon>
        <taxon>Plagiorchiida</taxon>
        <taxon>Echinostomata</taxon>
        <taxon>Echinostomatoidea</taxon>
        <taxon>Fasciolidae</taxon>
        <taxon>Fasciola</taxon>
    </lineage>
</organism>
<dbReference type="Gene3D" id="3.30.710.10">
    <property type="entry name" value="Potassium Channel Kv1.1, Chain A"/>
    <property type="match status" value="1"/>
</dbReference>
<evidence type="ECO:0000256" key="1">
    <source>
        <dbReference type="SAM" id="MobiDB-lite"/>
    </source>
</evidence>
<comment type="caution">
    <text evidence="3">The sequence shown here is derived from an EMBL/GenBank/DDBJ whole genome shotgun (WGS) entry which is preliminary data.</text>
</comment>
<evidence type="ECO:0000313" key="4">
    <source>
        <dbReference type="Proteomes" id="UP000230066"/>
    </source>
</evidence>
<reference evidence="3" key="1">
    <citation type="submission" date="2019-03" db="EMBL/GenBank/DDBJ databases">
        <title>Improved annotation for the trematode Fasciola hepatica.</title>
        <authorList>
            <person name="Choi Y.-J."/>
            <person name="Martin J."/>
            <person name="Mitreva M."/>
        </authorList>
    </citation>
    <scope>NUCLEOTIDE SEQUENCE [LARGE SCALE GENOMIC DNA]</scope>
</reference>
<dbReference type="SUPFAM" id="SSF54695">
    <property type="entry name" value="POZ domain"/>
    <property type="match status" value="1"/>
</dbReference>
<dbReference type="Pfam" id="PF00651">
    <property type="entry name" value="BTB"/>
    <property type="match status" value="1"/>
</dbReference>
<feature type="region of interest" description="Disordered" evidence="1">
    <location>
        <begin position="80"/>
        <end position="114"/>
    </location>
</feature>
<proteinExistence type="predicted"/>
<feature type="domain" description="BTB" evidence="2">
    <location>
        <begin position="199"/>
        <end position="249"/>
    </location>
</feature>
<evidence type="ECO:0000313" key="3">
    <source>
        <dbReference type="EMBL" id="THD20824.1"/>
    </source>
</evidence>
<gene>
    <name evidence="3" type="ORF">D915_008227</name>
</gene>
<evidence type="ECO:0000259" key="2">
    <source>
        <dbReference type="PROSITE" id="PS50097"/>
    </source>
</evidence>
<dbReference type="AlphaFoldDB" id="A0A4E0R3C5"/>
<keyword evidence="4" id="KW-1185">Reference proteome</keyword>
<accession>A0A4E0R3C5</accession>
<feature type="region of interest" description="Disordered" evidence="1">
    <location>
        <begin position="1"/>
        <end position="55"/>
    </location>
</feature>
<dbReference type="Proteomes" id="UP000230066">
    <property type="component" value="Unassembled WGS sequence"/>
</dbReference>
<feature type="compositionally biased region" description="Acidic residues" evidence="1">
    <location>
        <begin position="8"/>
        <end position="52"/>
    </location>
</feature>
<dbReference type="InterPro" id="IPR000210">
    <property type="entry name" value="BTB/POZ_dom"/>
</dbReference>
<dbReference type="InterPro" id="IPR011333">
    <property type="entry name" value="SKP1/BTB/POZ_sf"/>
</dbReference>
<dbReference type="PROSITE" id="PS50097">
    <property type="entry name" value="BTB"/>
    <property type="match status" value="1"/>
</dbReference>
<sequence length="270" mass="30058">MTDRDWNDGEEGYLDEEEQEEVEETEDFDEDDEAEEEDPDQEQESEEREDDSQGFYRFSRVSCATTNEAVHVGLHDHFHHAPHQRVQHHQQSQQQQHQQIASDQGGSEAKPLCSEAPNVVGTETNEHVPPKAYMTNKSGLHLALTSTAIPVMTKVVSVSTGTAITGRYTYASESAVEANMPKPLIDTSNPPTTVSGTAAYKAILAARSPVFAAMFEHGLEESLANRVGITDMEPDTLAEVLRYIYTGQVIGLDKWPMISWLPQINTVWKA</sequence>
<protein>
    <submittedName>
        <fullName evidence="3">Protein roadkill</fullName>
    </submittedName>
</protein>